<dbReference type="EMBL" id="JANUGU010000002">
    <property type="protein sequence ID" value="MCS0658534.1"/>
    <property type="molecule type" value="Genomic_DNA"/>
</dbReference>
<keyword evidence="2 5" id="KW-0831">Ubiquinone biosynthesis</keyword>
<evidence type="ECO:0000256" key="2">
    <source>
        <dbReference type="ARBA" id="ARBA00022688"/>
    </source>
</evidence>
<feature type="binding site" evidence="5">
    <location>
        <position position="175"/>
    </location>
    <ligand>
        <name>substrate</name>
    </ligand>
</feature>
<proteinExistence type="inferred from homology"/>
<dbReference type="EC" id="4.1.3.40" evidence="5"/>
<name>A0ABT2CXF4_9BURK</name>
<feature type="binding site" evidence="5">
    <location>
        <position position="76"/>
    </location>
    <ligand>
        <name>substrate</name>
    </ligand>
</feature>
<dbReference type="PANTHER" id="PTHR38683:SF1">
    <property type="entry name" value="CHORISMATE PYRUVATE-LYASE"/>
    <property type="match status" value="1"/>
</dbReference>
<dbReference type="HAMAP" id="MF_01632">
    <property type="entry name" value="UbiC"/>
    <property type="match status" value="1"/>
</dbReference>
<dbReference type="RefSeq" id="WP_258811711.1">
    <property type="nucleotide sequence ID" value="NZ_JANUGU010000002.1"/>
</dbReference>
<evidence type="ECO:0000313" key="7">
    <source>
        <dbReference type="Proteomes" id="UP001204621"/>
    </source>
</evidence>
<keyword evidence="1 5" id="KW-0963">Cytoplasm</keyword>
<comment type="caution">
    <text evidence="6">The sequence shown here is derived from an EMBL/GenBank/DDBJ whole genome shotgun (WGS) entry which is preliminary data.</text>
</comment>
<keyword evidence="3 5" id="KW-0456">Lyase</keyword>
<gene>
    <name evidence="5" type="primary">ubiC</name>
    <name evidence="6" type="ORF">NX778_10710</name>
</gene>
<feature type="binding site" evidence="5">
    <location>
        <position position="114"/>
    </location>
    <ligand>
        <name>substrate</name>
    </ligand>
</feature>
<accession>A0ABT2CXF4</accession>
<evidence type="ECO:0000256" key="5">
    <source>
        <dbReference type="HAMAP-Rule" id="MF_01632"/>
    </source>
</evidence>
<evidence type="ECO:0000256" key="3">
    <source>
        <dbReference type="ARBA" id="ARBA00023239"/>
    </source>
</evidence>
<comment type="pathway">
    <text evidence="5">Cofactor biosynthesis; ubiquinone biosynthesis.</text>
</comment>
<evidence type="ECO:0000313" key="6">
    <source>
        <dbReference type="EMBL" id="MCS0658534.1"/>
    </source>
</evidence>
<sequence length="194" mass="21386">MRGASLRQARWLPHANGVQAPPRMRDWLTSPGSLTAKLIAHSRQFRVQRLHQAAATCLPDEAAAIGLARPGRALEREVLLRCDGEPVVFAHTVVNAASTATDWPLFSALGERSLGSTLFYDPLVKRGQLEFARIRAGHPLYARANAALGGSLRERIYYARRCVYRRHQGLLLVTEVFLPSVLALAAAEPNTNTR</sequence>
<evidence type="ECO:0000256" key="4">
    <source>
        <dbReference type="ARBA" id="ARBA00023317"/>
    </source>
</evidence>
<dbReference type="Proteomes" id="UP001204621">
    <property type="component" value="Unassembled WGS sequence"/>
</dbReference>
<dbReference type="SUPFAM" id="SSF64288">
    <property type="entry name" value="Chorismate lyase-like"/>
    <property type="match status" value="1"/>
</dbReference>
<comment type="function">
    <text evidence="5">Removes the pyruvyl group from chorismate, with concomitant aromatization of the ring, to provide 4-hydroxybenzoate (4HB) for the ubiquinone pathway.</text>
</comment>
<dbReference type="Gene3D" id="3.40.1410.10">
    <property type="entry name" value="Chorismate lyase-like"/>
    <property type="match status" value="1"/>
</dbReference>
<comment type="caution">
    <text evidence="5">Lacks conserved residue(s) required for the propagation of feature annotation.</text>
</comment>
<dbReference type="InterPro" id="IPR007440">
    <property type="entry name" value="Chorismate--pyruvate_lyase"/>
</dbReference>
<reference evidence="6 7" key="1">
    <citation type="submission" date="2022-08" db="EMBL/GenBank/DDBJ databases">
        <title>Reclassification of Massilia species as members of the genera Telluria, Duganella, Pseudoduganella, Mokoshia gen. nov. and Zemynaea gen. nov. using orthogonal and non-orthogonal genome-based approaches.</title>
        <authorList>
            <person name="Bowman J.P."/>
        </authorList>
    </citation>
    <scope>NUCLEOTIDE SEQUENCE [LARGE SCALE GENOMIC DNA]</scope>
    <source>
        <strain evidence="6 7">JCM 31606</strain>
    </source>
</reference>
<comment type="catalytic activity">
    <reaction evidence="5">
        <text>chorismate = 4-hydroxybenzoate + pyruvate</text>
        <dbReference type="Rhea" id="RHEA:16505"/>
        <dbReference type="ChEBI" id="CHEBI:15361"/>
        <dbReference type="ChEBI" id="CHEBI:17879"/>
        <dbReference type="ChEBI" id="CHEBI:29748"/>
        <dbReference type="EC" id="4.1.3.40"/>
    </reaction>
</comment>
<comment type="subcellular location">
    <subcellularLocation>
        <location evidence="5">Cytoplasm</location>
    </subcellularLocation>
</comment>
<dbReference type="InterPro" id="IPR028978">
    <property type="entry name" value="Chorismate_lyase_/UTRA_dom_sf"/>
</dbReference>
<dbReference type="GO" id="GO:0008813">
    <property type="term" value="F:chorismate lyase activity"/>
    <property type="evidence" value="ECO:0007669"/>
    <property type="project" value="UniProtKB-EC"/>
</dbReference>
<keyword evidence="4 5" id="KW-0670">Pyruvate</keyword>
<evidence type="ECO:0000256" key="1">
    <source>
        <dbReference type="ARBA" id="ARBA00022490"/>
    </source>
</evidence>
<protein>
    <recommendedName>
        <fullName evidence="5">Probable chorismate pyruvate-lyase</fullName>
        <shortName evidence="5">CL</shortName>
        <shortName evidence="5">CPL</shortName>
        <ecNumber evidence="5">4.1.3.40</ecNumber>
    </recommendedName>
</protein>
<keyword evidence="7" id="KW-1185">Reference proteome</keyword>
<comment type="similarity">
    <text evidence="5">Belongs to the UbiC family.</text>
</comment>
<organism evidence="6 7">
    <name type="scientific">Massilia terrae</name>
    <dbReference type="NCBI Taxonomy" id="1811224"/>
    <lineage>
        <taxon>Bacteria</taxon>
        <taxon>Pseudomonadati</taxon>
        <taxon>Pseudomonadota</taxon>
        <taxon>Betaproteobacteria</taxon>
        <taxon>Burkholderiales</taxon>
        <taxon>Oxalobacteraceae</taxon>
        <taxon>Telluria group</taxon>
        <taxon>Massilia</taxon>
    </lineage>
</organism>
<dbReference type="Pfam" id="PF04345">
    <property type="entry name" value="Chor_lyase"/>
    <property type="match status" value="1"/>
</dbReference>
<dbReference type="PANTHER" id="PTHR38683">
    <property type="entry name" value="CHORISMATE PYRUVATE-LYASE"/>
    <property type="match status" value="1"/>
</dbReference>